<keyword evidence="6 10" id="KW-0915">Sodium</keyword>
<feature type="transmembrane region" description="Helical" evidence="10">
    <location>
        <begin position="368"/>
        <end position="390"/>
    </location>
</feature>
<proteinExistence type="inferred from homology"/>
<evidence type="ECO:0000256" key="10">
    <source>
        <dbReference type="RuleBase" id="RU366002"/>
    </source>
</evidence>
<evidence type="ECO:0000256" key="6">
    <source>
        <dbReference type="ARBA" id="ARBA00023053"/>
    </source>
</evidence>
<dbReference type="PANTHER" id="PTHR10110:SF86">
    <property type="entry name" value="SODIUM_HYDROGEN EXCHANGER 7"/>
    <property type="match status" value="1"/>
</dbReference>
<dbReference type="InterPro" id="IPR006153">
    <property type="entry name" value="Cation/H_exchanger_TM"/>
</dbReference>
<dbReference type="GO" id="GO:0015385">
    <property type="term" value="F:sodium:proton antiporter activity"/>
    <property type="evidence" value="ECO:0007669"/>
    <property type="project" value="InterPro"/>
</dbReference>
<evidence type="ECO:0000256" key="7">
    <source>
        <dbReference type="ARBA" id="ARBA00023065"/>
    </source>
</evidence>
<dbReference type="NCBIfam" id="TIGR00831">
    <property type="entry name" value="a_cpa1"/>
    <property type="match status" value="1"/>
</dbReference>
<keyword evidence="4 10" id="KW-0812">Transmembrane</keyword>
<evidence type="ECO:0000259" key="12">
    <source>
        <dbReference type="Pfam" id="PF00999"/>
    </source>
</evidence>
<keyword evidence="7 10" id="KW-0406">Ion transport</keyword>
<feature type="transmembrane region" description="Helical" evidence="10">
    <location>
        <begin position="402"/>
        <end position="424"/>
    </location>
</feature>
<feature type="transmembrane region" description="Helical" evidence="10">
    <location>
        <begin position="201"/>
        <end position="222"/>
    </location>
</feature>
<keyword evidence="9 10" id="KW-0739">Sodium transport</keyword>
<evidence type="ECO:0000256" key="3">
    <source>
        <dbReference type="ARBA" id="ARBA00022475"/>
    </source>
</evidence>
<dbReference type="RefSeq" id="WP_078861165.1">
    <property type="nucleotide sequence ID" value="NZ_CP163445.1"/>
</dbReference>
<dbReference type="Pfam" id="PF00999">
    <property type="entry name" value="Na_H_Exchanger"/>
    <property type="match status" value="1"/>
</dbReference>
<keyword evidence="8 10" id="KW-0472">Membrane</keyword>
<evidence type="ECO:0000313" key="13">
    <source>
        <dbReference type="EMBL" id="XDQ80855.1"/>
    </source>
</evidence>
<dbReference type="InterPro" id="IPR004705">
    <property type="entry name" value="Cation/H_exchanger_CPA1_bac"/>
</dbReference>
<feature type="transmembrane region" description="Helical" evidence="10">
    <location>
        <begin position="135"/>
        <end position="161"/>
    </location>
</feature>
<dbReference type="GO" id="GO:0005886">
    <property type="term" value="C:plasma membrane"/>
    <property type="evidence" value="ECO:0007669"/>
    <property type="project" value="UniProtKB-SubCell"/>
</dbReference>
<accession>A0AB39TNT8</accession>
<comment type="caution">
    <text evidence="10">Lacks conserved residue(s) required for the propagation of feature annotation.</text>
</comment>
<evidence type="ECO:0000256" key="8">
    <source>
        <dbReference type="ARBA" id="ARBA00023136"/>
    </source>
</evidence>
<dbReference type="EMBL" id="CP163445">
    <property type="protein sequence ID" value="XDQ80855.1"/>
    <property type="molecule type" value="Genomic_DNA"/>
</dbReference>
<dbReference type="PANTHER" id="PTHR10110">
    <property type="entry name" value="SODIUM/HYDROGEN EXCHANGER"/>
    <property type="match status" value="1"/>
</dbReference>
<comment type="function">
    <text evidence="10">Na(+)/H(+) antiporter that extrudes sodium in exchange for external protons.</text>
</comment>
<protein>
    <submittedName>
        <fullName evidence="13">Na+/H+ antiporter</fullName>
    </submittedName>
</protein>
<evidence type="ECO:0000256" key="11">
    <source>
        <dbReference type="SAM" id="Coils"/>
    </source>
</evidence>
<dbReference type="GO" id="GO:0051453">
    <property type="term" value="P:regulation of intracellular pH"/>
    <property type="evidence" value="ECO:0007669"/>
    <property type="project" value="TreeGrafter"/>
</dbReference>
<feature type="transmembrane region" description="Helical" evidence="10">
    <location>
        <begin position="106"/>
        <end position="129"/>
    </location>
</feature>
<comment type="subcellular location">
    <subcellularLocation>
        <location evidence="1 10">Cell membrane</location>
        <topology evidence="1 10">Multi-pass membrane protein</topology>
    </subcellularLocation>
</comment>
<dbReference type="InterPro" id="IPR018422">
    <property type="entry name" value="Cation/H_exchanger_CPA1"/>
</dbReference>
<evidence type="ECO:0000256" key="9">
    <source>
        <dbReference type="ARBA" id="ARBA00023201"/>
    </source>
</evidence>
<dbReference type="GO" id="GO:0098719">
    <property type="term" value="P:sodium ion import across plasma membrane"/>
    <property type="evidence" value="ECO:0007669"/>
    <property type="project" value="TreeGrafter"/>
</dbReference>
<keyword evidence="2 10" id="KW-0813">Transport</keyword>
<feature type="domain" description="Cation/H+ exchanger transmembrane" evidence="12">
    <location>
        <begin position="34"/>
        <end position="426"/>
    </location>
</feature>
<dbReference type="AlphaFoldDB" id="A0AB39TNT8"/>
<evidence type="ECO:0000256" key="1">
    <source>
        <dbReference type="ARBA" id="ARBA00004651"/>
    </source>
</evidence>
<reference evidence="13" key="1">
    <citation type="submission" date="2024-07" db="EMBL/GenBank/DDBJ databases">
        <authorList>
            <person name="Yu S.T."/>
        </authorList>
    </citation>
    <scope>NUCLEOTIDE SEQUENCE</scope>
    <source>
        <strain evidence="13">Y1</strain>
    </source>
</reference>
<feature type="transmembrane region" description="Helical" evidence="10">
    <location>
        <begin position="326"/>
        <end position="347"/>
    </location>
</feature>
<sequence>MNERIVRFILGGAQPSVVERNLPVGQLPLFFLVLLASVVTMPLGRRTGVPQPVLMTLLGIVMALVPQIPDVTVEPELILPMVLPPLIFAVARRSSVRYFKANARSILLLAVALVVVTTIAVAATVHSLLPALPLAAAIAVGALVSPPDPVAAVAVAGSIGLPRRLVAILESEGLFNDVTAIVIYSLAIEAMVSGDFSVGNAVLRFVLSAVLAVVVGVVLGWVNTKVAERLDDPTQQVALNLLVPFAAYTIAEEIHGSGVLAVVVCALYLAERASDADAVSYRLVGNAFWEVVEILITGVAFGLIGLELATVLKEAGNGWTGFLGDAAVVIAVVVVVRLLWLLPAGWLSKKLRSGADEDTPFSWKESVVLWWSGMRGVATVALALAIPLTLHSGEDFPERGRLVFIAFSVVLFTLLVQGLTLPWLAKRLRLDIDQDAHEQAVRRLWWRAAKAGLARLGELEEQDRLPGEVADRLRDRQHDRLARLCPENYAEEEAAEAKQRLAQWRAARDVEQEMIAASRREMLAARSEAGADPELVDQVLRGLDLRSERK</sequence>
<dbReference type="GO" id="GO:0015386">
    <property type="term" value="F:potassium:proton antiporter activity"/>
    <property type="evidence" value="ECO:0007669"/>
    <property type="project" value="TreeGrafter"/>
</dbReference>
<name>A0AB39TNT8_9ACTN</name>
<comment type="similarity">
    <text evidence="10">Belongs to the monovalent cation:proton antiporter 1 (CPA1) transporter (TC 2.A.36) family.</text>
</comment>
<keyword evidence="3 10" id="KW-1003">Cell membrane</keyword>
<gene>
    <name evidence="13" type="ORF">AB2U05_21500</name>
</gene>
<feature type="transmembrane region" description="Helical" evidence="10">
    <location>
        <begin position="242"/>
        <end position="269"/>
    </location>
</feature>
<feature type="transmembrane region" description="Helical" evidence="10">
    <location>
        <begin position="281"/>
        <end position="306"/>
    </location>
</feature>
<evidence type="ECO:0000256" key="2">
    <source>
        <dbReference type="ARBA" id="ARBA00022448"/>
    </source>
</evidence>
<dbReference type="Gene3D" id="6.10.140.1330">
    <property type="match status" value="1"/>
</dbReference>
<feature type="coiled-coil region" evidence="11">
    <location>
        <begin position="487"/>
        <end position="514"/>
    </location>
</feature>
<keyword evidence="11" id="KW-0175">Coiled coil</keyword>
<keyword evidence="10" id="KW-0050">Antiport</keyword>
<evidence type="ECO:0000256" key="5">
    <source>
        <dbReference type="ARBA" id="ARBA00022989"/>
    </source>
</evidence>
<evidence type="ECO:0000256" key="4">
    <source>
        <dbReference type="ARBA" id="ARBA00022692"/>
    </source>
</evidence>
<organism evidence="13">
    <name type="scientific">Streptomyces sp. Y1</name>
    <dbReference type="NCBI Taxonomy" id="3238634"/>
    <lineage>
        <taxon>Bacteria</taxon>
        <taxon>Bacillati</taxon>
        <taxon>Actinomycetota</taxon>
        <taxon>Actinomycetes</taxon>
        <taxon>Kitasatosporales</taxon>
        <taxon>Streptomycetaceae</taxon>
        <taxon>Streptomyces</taxon>
    </lineage>
</organism>
<keyword evidence="5 10" id="KW-1133">Transmembrane helix</keyword>